<dbReference type="EMBL" id="LXQA010516188">
    <property type="protein sequence ID" value="MCI56685.1"/>
    <property type="molecule type" value="Genomic_DNA"/>
</dbReference>
<dbReference type="PROSITE" id="PS51257">
    <property type="entry name" value="PROKAR_LIPOPROTEIN"/>
    <property type="match status" value="1"/>
</dbReference>
<keyword evidence="3" id="KW-1185">Reference proteome</keyword>
<name>A0A392T8P7_9FABA</name>
<accession>A0A392T8P7</accession>
<evidence type="ECO:0000256" key="1">
    <source>
        <dbReference type="SAM" id="MobiDB-lite"/>
    </source>
</evidence>
<feature type="region of interest" description="Disordered" evidence="1">
    <location>
        <begin position="1"/>
        <end position="34"/>
    </location>
</feature>
<dbReference type="AlphaFoldDB" id="A0A392T8P7"/>
<comment type="caution">
    <text evidence="2">The sequence shown here is derived from an EMBL/GenBank/DDBJ whole genome shotgun (WGS) entry which is preliminary data.</text>
</comment>
<evidence type="ECO:0000313" key="2">
    <source>
        <dbReference type="EMBL" id="MCI56685.1"/>
    </source>
</evidence>
<dbReference type="Proteomes" id="UP000265520">
    <property type="component" value="Unassembled WGS sequence"/>
</dbReference>
<feature type="compositionally biased region" description="Basic and acidic residues" evidence="1">
    <location>
        <begin position="24"/>
        <end position="34"/>
    </location>
</feature>
<reference evidence="2 3" key="1">
    <citation type="journal article" date="2018" name="Front. Plant Sci.">
        <title>Red Clover (Trifolium pratense) and Zigzag Clover (T. medium) - A Picture of Genomic Similarities and Differences.</title>
        <authorList>
            <person name="Dluhosova J."/>
            <person name="Istvanek J."/>
            <person name="Nedelnik J."/>
            <person name="Repkova J."/>
        </authorList>
    </citation>
    <scope>NUCLEOTIDE SEQUENCE [LARGE SCALE GENOMIC DNA]</scope>
    <source>
        <strain evidence="3">cv. 10/8</strain>
        <tissue evidence="2">Leaf</tissue>
    </source>
</reference>
<evidence type="ECO:0000313" key="3">
    <source>
        <dbReference type="Proteomes" id="UP000265520"/>
    </source>
</evidence>
<feature type="compositionally biased region" description="Low complexity" evidence="1">
    <location>
        <begin position="1"/>
        <end position="11"/>
    </location>
</feature>
<proteinExistence type="predicted"/>
<organism evidence="2 3">
    <name type="scientific">Trifolium medium</name>
    <dbReference type="NCBI Taxonomy" id="97028"/>
    <lineage>
        <taxon>Eukaryota</taxon>
        <taxon>Viridiplantae</taxon>
        <taxon>Streptophyta</taxon>
        <taxon>Embryophyta</taxon>
        <taxon>Tracheophyta</taxon>
        <taxon>Spermatophyta</taxon>
        <taxon>Magnoliopsida</taxon>
        <taxon>eudicotyledons</taxon>
        <taxon>Gunneridae</taxon>
        <taxon>Pentapetalae</taxon>
        <taxon>rosids</taxon>
        <taxon>fabids</taxon>
        <taxon>Fabales</taxon>
        <taxon>Fabaceae</taxon>
        <taxon>Papilionoideae</taxon>
        <taxon>50 kb inversion clade</taxon>
        <taxon>NPAAA clade</taxon>
        <taxon>Hologalegina</taxon>
        <taxon>IRL clade</taxon>
        <taxon>Trifolieae</taxon>
        <taxon>Trifolium</taxon>
    </lineage>
</organism>
<protein>
    <submittedName>
        <fullName evidence="2">Uncharacterized protein</fullName>
    </submittedName>
</protein>
<sequence>MDWKGSVSPSSCGGGGGCSSVAELKVEQGGRVET</sequence>